<sequence length="176" mass="20261">WLHQYLALKPLGFLYLLDLTGLSRNYEIATMNETLASMVSREIGAIIYEKYYSEYDSSANQNQAPVSEFDFNREMREIRKTVDIYLARGEIERAEGFMEQKRQYLASKGYYIRKLNQAYFAFHGTYADRPTSISPIGLELKKLRGQSASLKDFLNTVAAMSSHQDLTAALNETQQK</sequence>
<comment type="caution">
    <text evidence="1">The sequence shown here is derived from an EMBL/GenBank/DDBJ whole genome shotgun (WGS) entry which is preliminary data.</text>
</comment>
<gene>
    <name evidence="1" type="ORF">S06H3_27261</name>
</gene>
<feature type="non-terminal residue" evidence="1">
    <location>
        <position position="1"/>
    </location>
</feature>
<dbReference type="AlphaFoldDB" id="X1P0F9"/>
<dbReference type="EMBL" id="BARV01015802">
    <property type="protein sequence ID" value="GAI32490.1"/>
    <property type="molecule type" value="Genomic_DNA"/>
</dbReference>
<accession>X1P0F9</accession>
<reference evidence="1" key="1">
    <citation type="journal article" date="2014" name="Front. Microbiol.">
        <title>High frequency of phylogenetically diverse reductive dehalogenase-homologous genes in deep subseafloor sedimentary metagenomes.</title>
        <authorList>
            <person name="Kawai M."/>
            <person name="Futagami T."/>
            <person name="Toyoda A."/>
            <person name="Takaki Y."/>
            <person name="Nishi S."/>
            <person name="Hori S."/>
            <person name="Arai W."/>
            <person name="Tsubouchi T."/>
            <person name="Morono Y."/>
            <person name="Uchiyama I."/>
            <person name="Ito T."/>
            <person name="Fujiyama A."/>
            <person name="Inagaki F."/>
            <person name="Takami H."/>
        </authorList>
    </citation>
    <scope>NUCLEOTIDE SEQUENCE</scope>
    <source>
        <strain evidence="1">Expedition CK06-06</strain>
    </source>
</reference>
<name>X1P0F9_9ZZZZ</name>
<protein>
    <submittedName>
        <fullName evidence="1">Uncharacterized protein</fullName>
    </submittedName>
</protein>
<organism evidence="1">
    <name type="scientific">marine sediment metagenome</name>
    <dbReference type="NCBI Taxonomy" id="412755"/>
    <lineage>
        <taxon>unclassified sequences</taxon>
        <taxon>metagenomes</taxon>
        <taxon>ecological metagenomes</taxon>
    </lineage>
</organism>
<proteinExistence type="predicted"/>
<evidence type="ECO:0000313" key="1">
    <source>
        <dbReference type="EMBL" id="GAI32490.1"/>
    </source>
</evidence>